<protein>
    <recommendedName>
        <fullName evidence="9">Kinetochore protein Nuf2 N-terminal domain-containing protein</fullName>
    </recommendedName>
</protein>
<evidence type="ECO:0000256" key="6">
    <source>
        <dbReference type="ARBA" id="ARBA00023054"/>
    </source>
</evidence>
<feature type="domain" description="Kinetochore protein Nuf2 N-terminal" evidence="9">
    <location>
        <begin position="5"/>
        <end position="117"/>
    </location>
</feature>
<keyword evidence="4" id="KW-0132">Cell division</keyword>
<dbReference type="EMBL" id="LR862134">
    <property type="protein sequence ID" value="CAD1839645.1"/>
    <property type="molecule type" value="Genomic_DNA"/>
</dbReference>
<evidence type="ECO:0000256" key="4">
    <source>
        <dbReference type="ARBA" id="ARBA00022618"/>
    </source>
</evidence>
<keyword evidence="7" id="KW-0131">Cell cycle</keyword>
<dbReference type="Pfam" id="PF03800">
    <property type="entry name" value="Nuf2"/>
    <property type="match status" value="1"/>
</dbReference>
<name>A0A6V7Q9W6_ANACO</name>
<sequence>MSSFSVSEVSASEIAFVLASEGIVSPSLKPDDLASPSLDLLLSIFSNFFACIDPLSDGADDQIGFAALKHLDNPDHHADSIRILNLYRKAKDFLASIRFPELTLRDLLKPDPGALRRSSAPSSIFSITGSMLCPDPIGCCVVSVMLLENVLLREVLVLGST</sequence>
<evidence type="ECO:0000313" key="10">
    <source>
        <dbReference type="EMBL" id="CAD1839645.1"/>
    </source>
</evidence>
<organism evidence="10">
    <name type="scientific">Ananas comosus var. bracteatus</name>
    <name type="common">red pineapple</name>
    <dbReference type="NCBI Taxonomy" id="296719"/>
    <lineage>
        <taxon>Eukaryota</taxon>
        <taxon>Viridiplantae</taxon>
        <taxon>Streptophyta</taxon>
        <taxon>Embryophyta</taxon>
        <taxon>Tracheophyta</taxon>
        <taxon>Spermatophyta</taxon>
        <taxon>Magnoliopsida</taxon>
        <taxon>Liliopsida</taxon>
        <taxon>Poales</taxon>
        <taxon>Bromeliaceae</taxon>
        <taxon>Bromelioideae</taxon>
        <taxon>Ananas</taxon>
    </lineage>
</organism>
<proteinExistence type="inferred from homology"/>
<evidence type="ECO:0000256" key="7">
    <source>
        <dbReference type="ARBA" id="ARBA00023306"/>
    </source>
</evidence>
<dbReference type="Gene3D" id="1.10.418.60">
    <property type="entry name" value="Ncd80 complex, Nuf2 subunit"/>
    <property type="match status" value="1"/>
</dbReference>
<reference evidence="10" key="1">
    <citation type="submission" date="2020-07" db="EMBL/GenBank/DDBJ databases">
        <authorList>
            <person name="Lin J."/>
        </authorList>
    </citation>
    <scope>NUCLEOTIDE SEQUENCE</scope>
</reference>
<evidence type="ECO:0000256" key="1">
    <source>
        <dbReference type="ARBA" id="ARBA00004584"/>
    </source>
</evidence>
<comment type="similarity">
    <text evidence="2">Belongs to the NUF2 family.</text>
</comment>
<dbReference type="PANTHER" id="PTHR48441:SF1">
    <property type="entry name" value="NT-3"/>
    <property type="match status" value="1"/>
</dbReference>
<keyword evidence="8" id="KW-0137">Centromere</keyword>
<gene>
    <name evidence="10" type="ORF">CB5_LOCUS22856</name>
</gene>
<evidence type="ECO:0000256" key="5">
    <source>
        <dbReference type="ARBA" id="ARBA00022776"/>
    </source>
</evidence>
<dbReference type="PANTHER" id="PTHR48441">
    <property type="match status" value="1"/>
</dbReference>
<keyword evidence="3" id="KW-0158">Chromosome</keyword>
<dbReference type="GO" id="GO:0031262">
    <property type="term" value="C:Ndc80 complex"/>
    <property type="evidence" value="ECO:0007669"/>
    <property type="project" value="InterPro"/>
</dbReference>
<keyword evidence="6" id="KW-0175">Coiled coil</keyword>
<dbReference type="AlphaFoldDB" id="A0A6V7Q9W6"/>
<dbReference type="InterPro" id="IPR038275">
    <property type="entry name" value="Nuf2_N_sf"/>
</dbReference>
<evidence type="ECO:0000259" key="9">
    <source>
        <dbReference type="Pfam" id="PF03800"/>
    </source>
</evidence>
<dbReference type="GO" id="GO:0051301">
    <property type="term" value="P:cell division"/>
    <property type="evidence" value="ECO:0007669"/>
    <property type="project" value="UniProtKB-KW"/>
</dbReference>
<dbReference type="InterPro" id="IPR005549">
    <property type="entry name" value="Kinetochore_Nuf2_N"/>
</dbReference>
<comment type="subcellular location">
    <subcellularLocation>
        <location evidence="1">Chromosome</location>
        <location evidence="1">Centromere</location>
    </subcellularLocation>
</comment>
<evidence type="ECO:0000256" key="2">
    <source>
        <dbReference type="ARBA" id="ARBA00005498"/>
    </source>
</evidence>
<evidence type="ECO:0000256" key="3">
    <source>
        <dbReference type="ARBA" id="ARBA00022454"/>
    </source>
</evidence>
<accession>A0A6V7Q9W6</accession>
<keyword evidence="5" id="KW-0498">Mitosis</keyword>
<evidence type="ECO:0000256" key="8">
    <source>
        <dbReference type="ARBA" id="ARBA00023328"/>
    </source>
</evidence>